<dbReference type="EMBL" id="AJLS01000004">
    <property type="protein sequence ID" value="EKN71592.1"/>
    <property type="molecule type" value="Genomic_DNA"/>
</dbReference>
<reference evidence="2 3" key="1">
    <citation type="journal article" date="2012" name="Front. Microbiol.">
        <title>Redundancy and modularity in membrane-associated dissimilatory nitrate reduction in Bacillus.</title>
        <authorList>
            <person name="Heylen K."/>
            <person name="Keltjens J."/>
        </authorList>
    </citation>
    <scope>NUCLEOTIDE SEQUENCE [LARGE SCALE GENOMIC DNA]</scope>
    <source>
        <strain evidence="3">LMG 21833T</strain>
    </source>
</reference>
<keyword evidence="3" id="KW-1185">Reference proteome</keyword>
<name>K6DGA0_9BACI</name>
<keyword evidence="1" id="KW-0812">Transmembrane</keyword>
<proteinExistence type="predicted"/>
<comment type="caution">
    <text evidence="2">The sequence shown here is derived from an EMBL/GenBank/DDBJ whole genome shotgun (WGS) entry which is preliminary data.</text>
</comment>
<protein>
    <submittedName>
        <fullName evidence="2">Uncharacterized protein</fullName>
    </submittedName>
</protein>
<evidence type="ECO:0000313" key="3">
    <source>
        <dbReference type="Proteomes" id="UP000006316"/>
    </source>
</evidence>
<feature type="transmembrane region" description="Helical" evidence="1">
    <location>
        <begin position="31"/>
        <end position="49"/>
    </location>
</feature>
<evidence type="ECO:0000256" key="1">
    <source>
        <dbReference type="SAM" id="Phobius"/>
    </source>
</evidence>
<keyword evidence="1" id="KW-0472">Membrane</keyword>
<dbReference type="PATRIC" id="fig|1117379.3.peg.153"/>
<accession>K6DGA0</accession>
<evidence type="ECO:0000313" key="2">
    <source>
        <dbReference type="EMBL" id="EKN71592.1"/>
    </source>
</evidence>
<dbReference type="AlphaFoldDB" id="K6DGA0"/>
<sequence length="285" mass="33361">MNFKSAYVVLAVGIIFVISAIFRLFGFLVPSLVVALISVIAALISLSDVVEITRFKKYGGIIQIVALVLFIFSMTIWLFPINLKSDIVQAIGDSFTILGLGFVIGLFGFKEILDQRREKNIEKPNEKIENYKFRITLNEYEEMMRLNDIIVRLTKLDQDIFPFNKVHNGWALFSDSLSEHWNRWGGPFYDGMNRKKYYEFLLVLDRVAEKIGNVADADDYRTIRHTKVEMWGELLEITIQPRINNRYLDSMNDLTEEIHKALLLWDEFKDLVNKRYEKERSEQRK</sequence>
<feature type="transmembrane region" description="Helical" evidence="1">
    <location>
        <begin position="61"/>
        <end position="81"/>
    </location>
</feature>
<gene>
    <name evidence="2" type="ORF">BABA_00735</name>
</gene>
<dbReference type="OrthoDB" id="9953192at2"/>
<feature type="transmembrane region" description="Helical" evidence="1">
    <location>
        <begin position="87"/>
        <end position="109"/>
    </location>
</feature>
<dbReference type="eggNOG" id="ENOG5033SA6">
    <property type="taxonomic scope" value="Bacteria"/>
</dbReference>
<dbReference type="RefSeq" id="WP_007083190.1">
    <property type="nucleotide sequence ID" value="NZ_AJLS01000004.1"/>
</dbReference>
<feature type="transmembrane region" description="Helical" evidence="1">
    <location>
        <begin position="7"/>
        <end position="25"/>
    </location>
</feature>
<keyword evidence="1" id="KW-1133">Transmembrane helix</keyword>
<dbReference type="Proteomes" id="UP000006316">
    <property type="component" value="Unassembled WGS sequence"/>
</dbReference>
<organism evidence="2 3">
    <name type="scientific">Neobacillus bataviensis LMG 21833</name>
    <dbReference type="NCBI Taxonomy" id="1117379"/>
    <lineage>
        <taxon>Bacteria</taxon>
        <taxon>Bacillati</taxon>
        <taxon>Bacillota</taxon>
        <taxon>Bacilli</taxon>
        <taxon>Bacillales</taxon>
        <taxon>Bacillaceae</taxon>
        <taxon>Neobacillus</taxon>
    </lineage>
</organism>